<dbReference type="AlphaFoldDB" id="A0A644UYS4"/>
<dbReference type="PANTHER" id="PTHR42988">
    <property type="entry name" value="PHOSPHOHYDROLASE"/>
    <property type="match status" value="1"/>
</dbReference>
<dbReference type="InterPro" id="IPR029052">
    <property type="entry name" value="Metallo-depent_PP-like"/>
</dbReference>
<keyword evidence="1" id="KW-0479">Metal-binding</keyword>
<feature type="domain" description="Calcineurin-like phosphoesterase" evidence="5">
    <location>
        <begin position="65"/>
        <end position="240"/>
    </location>
</feature>
<organism evidence="6">
    <name type="scientific">bioreactor metagenome</name>
    <dbReference type="NCBI Taxonomy" id="1076179"/>
    <lineage>
        <taxon>unclassified sequences</taxon>
        <taxon>metagenomes</taxon>
        <taxon>ecological metagenomes</taxon>
    </lineage>
</organism>
<dbReference type="InterPro" id="IPR004843">
    <property type="entry name" value="Calcineurin-like_PHP"/>
</dbReference>
<evidence type="ECO:0000313" key="6">
    <source>
        <dbReference type="EMBL" id="MPL84236.1"/>
    </source>
</evidence>
<dbReference type="EC" id="3.1.4.53" evidence="6"/>
<reference evidence="6" key="1">
    <citation type="submission" date="2019-08" db="EMBL/GenBank/DDBJ databases">
        <authorList>
            <person name="Kucharzyk K."/>
            <person name="Murdoch R.W."/>
            <person name="Higgins S."/>
            <person name="Loffler F."/>
        </authorList>
    </citation>
    <scope>NUCLEOTIDE SEQUENCE</scope>
</reference>
<comment type="caution">
    <text evidence="6">The sequence shown here is derived from an EMBL/GenBank/DDBJ whole genome shotgun (WGS) entry which is preliminary data.</text>
</comment>
<evidence type="ECO:0000256" key="3">
    <source>
        <dbReference type="ARBA" id="ARBA00023004"/>
    </source>
</evidence>
<evidence type="ECO:0000256" key="2">
    <source>
        <dbReference type="ARBA" id="ARBA00022801"/>
    </source>
</evidence>
<dbReference type="GO" id="GO:0004115">
    <property type="term" value="F:3',5'-cyclic-AMP phosphodiesterase activity"/>
    <property type="evidence" value="ECO:0007669"/>
    <property type="project" value="UniProtKB-EC"/>
</dbReference>
<dbReference type="Pfam" id="PF00149">
    <property type="entry name" value="Metallophos"/>
    <property type="match status" value="1"/>
</dbReference>
<name>A0A644UYS4_9ZZZZ</name>
<gene>
    <name evidence="6" type="primary">cpdA_26</name>
    <name evidence="6" type="ORF">SDC9_30200</name>
</gene>
<comment type="similarity">
    <text evidence="4">Belongs to the cyclic nucleotide phosphodiesterase class-III family.</text>
</comment>
<dbReference type="Gene3D" id="3.60.21.10">
    <property type="match status" value="1"/>
</dbReference>
<sequence length="284" mass="32713">MEVVIKQRIHLLLISVLLSSCIGDTDLTGFIRSTDRIEDRFKASMEWNTSNPFKTITVASEAYNLLLASDVHVGETENYQKFLQQGIQNDIEALIFVGDFVTGKEKDYEKFNDLLPDYETKPRFLLTGNHELYFDGWKHFQRLYGTSIYYFTVQTPSVRDLYICLDSGSGTLGKSQLAWLKNLLQQGRNLYNQCVIFTHVNFFRDRHTLSTNPLVNELLVLLDLFEKYRVNLVVMGHDHVRAENQLGNTTYLTLDGLEDEIPNASYLLLKKEISGITYQFIGVK</sequence>
<evidence type="ECO:0000259" key="5">
    <source>
        <dbReference type="Pfam" id="PF00149"/>
    </source>
</evidence>
<dbReference type="PANTHER" id="PTHR42988:SF2">
    <property type="entry name" value="CYCLIC NUCLEOTIDE PHOSPHODIESTERASE CBUA0032-RELATED"/>
    <property type="match status" value="1"/>
</dbReference>
<dbReference type="GO" id="GO:0046872">
    <property type="term" value="F:metal ion binding"/>
    <property type="evidence" value="ECO:0007669"/>
    <property type="project" value="UniProtKB-KW"/>
</dbReference>
<evidence type="ECO:0000256" key="4">
    <source>
        <dbReference type="ARBA" id="ARBA00025742"/>
    </source>
</evidence>
<protein>
    <submittedName>
        <fullName evidence="6">3',5'-cyclic adenosine monophosphate phosphodiesterase CpdA</fullName>
        <ecNumber evidence="6">3.1.4.53</ecNumber>
    </submittedName>
</protein>
<dbReference type="InterPro" id="IPR050884">
    <property type="entry name" value="CNP_phosphodiesterase-III"/>
</dbReference>
<dbReference type="PROSITE" id="PS51257">
    <property type="entry name" value="PROKAR_LIPOPROTEIN"/>
    <property type="match status" value="1"/>
</dbReference>
<proteinExistence type="inferred from homology"/>
<accession>A0A644UYS4</accession>
<keyword evidence="3" id="KW-0408">Iron</keyword>
<dbReference type="SUPFAM" id="SSF56300">
    <property type="entry name" value="Metallo-dependent phosphatases"/>
    <property type="match status" value="1"/>
</dbReference>
<dbReference type="EMBL" id="VSSQ01000187">
    <property type="protein sequence ID" value="MPL84236.1"/>
    <property type="molecule type" value="Genomic_DNA"/>
</dbReference>
<keyword evidence="2 6" id="KW-0378">Hydrolase</keyword>
<evidence type="ECO:0000256" key="1">
    <source>
        <dbReference type="ARBA" id="ARBA00022723"/>
    </source>
</evidence>